<keyword evidence="2" id="KW-0812">Transmembrane</keyword>
<dbReference type="EMBL" id="NIDE01000009">
    <property type="protein sequence ID" value="OWK39680.1"/>
    <property type="molecule type" value="Genomic_DNA"/>
</dbReference>
<evidence type="ECO:0000313" key="3">
    <source>
        <dbReference type="EMBL" id="OWK39680.1"/>
    </source>
</evidence>
<feature type="compositionally biased region" description="Pro residues" evidence="1">
    <location>
        <begin position="72"/>
        <end position="81"/>
    </location>
</feature>
<dbReference type="AlphaFoldDB" id="A0A225DDP8"/>
<feature type="transmembrane region" description="Helical" evidence="2">
    <location>
        <begin position="151"/>
        <end position="172"/>
    </location>
</feature>
<dbReference type="Proteomes" id="UP000214646">
    <property type="component" value="Unassembled WGS sequence"/>
</dbReference>
<evidence type="ECO:0000313" key="4">
    <source>
        <dbReference type="Proteomes" id="UP000214646"/>
    </source>
</evidence>
<dbReference type="OrthoDB" id="292788at2"/>
<evidence type="ECO:0000256" key="2">
    <source>
        <dbReference type="SAM" id="Phobius"/>
    </source>
</evidence>
<keyword evidence="2" id="KW-0472">Membrane</keyword>
<dbReference type="RefSeq" id="WP_088256557.1">
    <property type="nucleotide sequence ID" value="NZ_NIDE01000009.1"/>
</dbReference>
<feature type="region of interest" description="Disordered" evidence="1">
    <location>
        <begin position="38"/>
        <end position="122"/>
    </location>
</feature>
<keyword evidence="2" id="KW-1133">Transmembrane helix</keyword>
<gene>
    <name evidence="3" type="ORF">FRUB_05570</name>
</gene>
<evidence type="ECO:0000256" key="1">
    <source>
        <dbReference type="SAM" id="MobiDB-lite"/>
    </source>
</evidence>
<organism evidence="3 4">
    <name type="scientific">Fimbriiglobus ruber</name>
    <dbReference type="NCBI Taxonomy" id="1908690"/>
    <lineage>
        <taxon>Bacteria</taxon>
        <taxon>Pseudomonadati</taxon>
        <taxon>Planctomycetota</taxon>
        <taxon>Planctomycetia</taxon>
        <taxon>Gemmatales</taxon>
        <taxon>Gemmataceae</taxon>
        <taxon>Fimbriiglobus</taxon>
    </lineage>
</organism>
<name>A0A225DDP8_9BACT</name>
<comment type="caution">
    <text evidence="3">The sequence shown here is derived from an EMBL/GenBank/DDBJ whole genome shotgun (WGS) entry which is preliminary data.</text>
</comment>
<proteinExistence type="predicted"/>
<sequence length="177" mass="18708">MPISFACDQCDKPFKVGDQYAGRQTKCTQCFAVLTIPKPAAPAPSSEDEAFKLLNEGDDPAPQSRPTRFDPAPAPRPPSRPANPLAADAAAAAMRAAEAKEQESRARRKQGRGRSSGGERSGFSISPAVGGGLVMMVGAVIWFVVGLAAGILFFYPPVMFILGLVAFVRGLFGHSED</sequence>
<keyword evidence="4" id="KW-1185">Reference proteome</keyword>
<feature type="transmembrane region" description="Helical" evidence="2">
    <location>
        <begin position="122"/>
        <end position="145"/>
    </location>
</feature>
<accession>A0A225DDP8</accession>
<reference evidence="4" key="1">
    <citation type="submission" date="2017-06" db="EMBL/GenBank/DDBJ databases">
        <title>Genome analysis of Fimbriiglobus ruber SP5, the first member of the order Planctomycetales with confirmed chitinolytic capability.</title>
        <authorList>
            <person name="Ravin N.V."/>
            <person name="Rakitin A.L."/>
            <person name="Ivanova A.A."/>
            <person name="Beletsky A.V."/>
            <person name="Kulichevskaya I.S."/>
            <person name="Mardanov A.V."/>
            <person name="Dedysh S.N."/>
        </authorList>
    </citation>
    <scope>NUCLEOTIDE SEQUENCE [LARGE SCALE GENOMIC DNA]</scope>
    <source>
        <strain evidence="4">SP5</strain>
    </source>
</reference>
<protein>
    <submittedName>
        <fullName evidence="3">Uncharacterized protein</fullName>
    </submittedName>
</protein>
<feature type="compositionally biased region" description="Low complexity" evidence="1">
    <location>
        <begin position="82"/>
        <end position="96"/>
    </location>
</feature>